<dbReference type="InterPro" id="IPR051476">
    <property type="entry name" value="Bac_ResReg_Asp_Phosphatase"/>
</dbReference>
<sequence length="486" mass="57055">MKNILLQMVFKNMFHTIRIKIIYLAFIFPFVLLGAQDYSFLPEPLKTTTVYKSKGDFEGALKFNTKALKQYEESGDTRGIILVYINIGSLLCNFAKYKESLEYLDKAKKELSKVKNAPFLTGILYNEYGRNYIRLGLFEQANAALNKARYHIRKLTDDKQRNYLLLNNYSWKHAGFLKDKNTDSLQAIGKKLRTEMPGAYSYTRVADDFIAKKKHLDSAEYYMNKAVLSFNTANFTEKGIALFSYGDLYNVKGDQKKALEYYLKAENIFQQIKNKPSLLTVYDTISSVYKSLNEVEKSNDYLRKYTFLNDSLDKNEKEAVNLAVINLIELKNEEKGKERKLFYFIVLAIIISFALLLYFIRKVYLKKQLNKDKLIEKKTIETDVLKLKVNDSFDEIIQLMESRSPLFLTRFKEVYPEFYEKLVTHAPELTEHDIKFSAYLRLNLTNKEICQYENISLRGVETKRYRLKKKLQLAKEMDLQKWILEL</sequence>
<gene>
    <name evidence="7" type="ORF">J2T04_003915</name>
</gene>
<evidence type="ECO:0000256" key="3">
    <source>
        <dbReference type="ARBA" id="ARBA00022737"/>
    </source>
</evidence>
<evidence type="ECO:0000313" key="8">
    <source>
        <dbReference type="Proteomes" id="UP001235513"/>
    </source>
</evidence>
<dbReference type="Gene3D" id="1.10.10.10">
    <property type="entry name" value="Winged helix-like DNA-binding domain superfamily/Winged helix DNA-binding domain"/>
    <property type="match status" value="1"/>
</dbReference>
<proteinExistence type="inferred from homology"/>
<evidence type="ECO:0000256" key="5">
    <source>
        <dbReference type="ARBA" id="ARBA00038253"/>
    </source>
</evidence>
<evidence type="ECO:0000256" key="2">
    <source>
        <dbReference type="ARBA" id="ARBA00022490"/>
    </source>
</evidence>
<dbReference type="InterPro" id="IPR011990">
    <property type="entry name" value="TPR-like_helical_dom_sf"/>
</dbReference>
<evidence type="ECO:0000313" key="7">
    <source>
        <dbReference type="EMBL" id="MDP9961987.1"/>
    </source>
</evidence>
<organism evidence="7 8">
    <name type="scientific">Chryseobacterium lathyri</name>
    <dbReference type="NCBI Taxonomy" id="395933"/>
    <lineage>
        <taxon>Bacteria</taxon>
        <taxon>Pseudomonadati</taxon>
        <taxon>Bacteroidota</taxon>
        <taxon>Flavobacteriia</taxon>
        <taxon>Flavobacteriales</taxon>
        <taxon>Weeksellaceae</taxon>
        <taxon>Chryseobacterium group</taxon>
        <taxon>Chryseobacterium</taxon>
    </lineage>
</organism>
<dbReference type="EMBL" id="JAUSRL010000009">
    <property type="protein sequence ID" value="MDP9961987.1"/>
    <property type="molecule type" value="Genomic_DNA"/>
</dbReference>
<comment type="similarity">
    <text evidence="5">Belongs to the Rap family.</text>
</comment>
<feature type="transmembrane region" description="Helical" evidence="6">
    <location>
        <begin position="341"/>
        <end position="360"/>
    </location>
</feature>
<dbReference type="InterPro" id="IPR036388">
    <property type="entry name" value="WH-like_DNA-bd_sf"/>
</dbReference>
<dbReference type="PANTHER" id="PTHR46630">
    <property type="entry name" value="TETRATRICOPEPTIDE REPEAT PROTEIN 29"/>
    <property type="match status" value="1"/>
</dbReference>
<dbReference type="Gene3D" id="1.25.40.10">
    <property type="entry name" value="Tetratricopeptide repeat domain"/>
    <property type="match status" value="2"/>
</dbReference>
<keyword evidence="6" id="KW-0812">Transmembrane</keyword>
<reference evidence="7 8" key="1">
    <citation type="submission" date="2023-07" db="EMBL/GenBank/DDBJ databases">
        <title>Sorghum-associated microbial communities from plants grown in Nebraska, USA.</title>
        <authorList>
            <person name="Schachtman D."/>
        </authorList>
    </citation>
    <scope>NUCLEOTIDE SEQUENCE [LARGE SCALE GENOMIC DNA]</scope>
    <source>
        <strain evidence="7 8">CC351</strain>
    </source>
</reference>
<feature type="transmembrane region" description="Helical" evidence="6">
    <location>
        <begin position="21"/>
        <end position="41"/>
    </location>
</feature>
<dbReference type="SUPFAM" id="SSF46894">
    <property type="entry name" value="C-terminal effector domain of the bipartite response regulators"/>
    <property type="match status" value="1"/>
</dbReference>
<accession>A0ABT9SRD8</accession>
<dbReference type="RefSeq" id="WP_306846235.1">
    <property type="nucleotide sequence ID" value="NZ_JAUSRL010000009.1"/>
</dbReference>
<dbReference type="PANTHER" id="PTHR46630:SF1">
    <property type="entry name" value="TETRATRICOPEPTIDE REPEAT PROTEIN 29"/>
    <property type="match status" value="1"/>
</dbReference>
<dbReference type="SUPFAM" id="SSF48452">
    <property type="entry name" value="TPR-like"/>
    <property type="match status" value="2"/>
</dbReference>
<comment type="caution">
    <text evidence="7">The sequence shown here is derived from an EMBL/GenBank/DDBJ whole genome shotgun (WGS) entry which is preliminary data.</text>
</comment>
<keyword evidence="6" id="KW-1133">Transmembrane helix</keyword>
<evidence type="ECO:0000256" key="6">
    <source>
        <dbReference type="SAM" id="Phobius"/>
    </source>
</evidence>
<keyword evidence="8" id="KW-1185">Reference proteome</keyword>
<keyword evidence="6" id="KW-0472">Membrane</keyword>
<keyword evidence="2" id="KW-0963">Cytoplasm</keyword>
<evidence type="ECO:0000256" key="1">
    <source>
        <dbReference type="ARBA" id="ARBA00004496"/>
    </source>
</evidence>
<protein>
    <submittedName>
        <fullName evidence="7">Tetratricopeptide (TPR) repeat protein</fullName>
    </submittedName>
</protein>
<keyword evidence="4" id="KW-0802">TPR repeat</keyword>
<dbReference type="InterPro" id="IPR016032">
    <property type="entry name" value="Sig_transdc_resp-reg_C-effctor"/>
</dbReference>
<evidence type="ECO:0000256" key="4">
    <source>
        <dbReference type="ARBA" id="ARBA00022803"/>
    </source>
</evidence>
<keyword evidence="3" id="KW-0677">Repeat</keyword>
<comment type="subcellular location">
    <subcellularLocation>
        <location evidence="1">Cytoplasm</location>
    </subcellularLocation>
</comment>
<dbReference type="Proteomes" id="UP001235513">
    <property type="component" value="Unassembled WGS sequence"/>
</dbReference>
<name>A0ABT9SRD8_9FLAO</name>